<comment type="caution">
    <text evidence="1">The sequence shown here is derived from an EMBL/GenBank/DDBJ whole genome shotgun (WGS) entry which is preliminary data.</text>
</comment>
<dbReference type="Proteomes" id="UP001519311">
    <property type="component" value="Unassembled WGS sequence"/>
</dbReference>
<evidence type="ECO:0000313" key="1">
    <source>
        <dbReference type="EMBL" id="MBP2362414.1"/>
    </source>
</evidence>
<name>A0ABS4VER4_9ACTN</name>
<accession>A0ABS4VER4</accession>
<evidence type="ECO:0000313" key="2">
    <source>
        <dbReference type="Proteomes" id="UP001519311"/>
    </source>
</evidence>
<organism evidence="1 2">
    <name type="scientific">Streptomyces clavifer</name>
    <dbReference type="NCBI Taxonomy" id="68188"/>
    <lineage>
        <taxon>Bacteria</taxon>
        <taxon>Bacillati</taxon>
        <taxon>Actinomycetota</taxon>
        <taxon>Actinomycetes</taxon>
        <taxon>Kitasatosporales</taxon>
        <taxon>Streptomycetaceae</taxon>
        <taxon>Streptomyces</taxon>
    </lineage>
</organism>
<keyword evidence="2" id="KW-1185">Reference proteome</keyword>
<dbReference type="EMBL" id="JAGINS010000001">
    <property type="protein sequence ID" value="MBP2362414.1"/>
    <property type="molecule type" value="Genomic_DNA"/>
</dbReference>
<proteinExistence type="predicted"/>
<sequence length="30" mass="3739">MWRYSFQGLYPARDQLQISFYFGFRFGPFL</sequence>
<reference evidence="1 2" key="1">
    <citation type="submission" date="2021-03" db="EMBL/GenBank/DDBJ databases">
        <title>Sequencing the genomes of 1000 actinobacteria strains.</title>
        <authorList>
            <person name="Klenk H.-P."/>
        </authorList>
    </citation>
    <scope>NUCLEOTIDE SEQUENCE [LARGE SCALE GENOMIC DNA]</scope>
    <source>
        <strain evidence="1 2">DSM 40843</strain>
    </source>
</reference>
<protein>
    <submittedName>
        <fullName evidence="1">Uncharacterized protein</fullName>
    </submittedName>
</protein>
<gene>
    <name evidence="1" type="ORF">JOF59_004814</name>
</gene>